<dbReference type="EMBL" id="CYRY02008366">
    <property type="protein sequence ID" value="VCW77087.1"/>
    <property type="molecule type" value="Genomic_DNA"/>
</dbReference>
<name>A0A9X9LMM3_GULGU</name>
<keyword evidence="2" id="KW-1185">Reference proteome</keyword>
<proteinExistence type="predicted"/>
<dbReference type="AlphaFoldDB" id="A0A9X9LMM3"/>
<evidence type="ECO:0000313" key="1">
    <source>
        <dbReference type="EMBL" id="VCW77087.1"/>
    </source>
</evidence>
<sequence length="45" mass="5254">MNLKSKDKSFFLLVLIIILIATIYREPATCQTFHANSTQKRLEEK</sequence>
<gene>
    <name evidence="1" type="ORF">BN2614_LOCUS8</name>
</gene>
<protein>
    <submittedName>
        <fullName evidence="1">Uncharacterized protein</fullName>
    </submittedName>
</protein>
<organism evidence="1 2">
    <name type="scientific">Gulo gulo</name>
    <name type="common">Wolverine</name>
    <name type="synonym">Gluton</name>
    <dbReference type="NCBI Taxonomy" id="48420"/>
    <lineage>
        <taxon>Eukaryota</taxon>
        <taxon>Metazoa</taxon>
        <taxon>Chordata</taxon>
        <taxon>Craniata</taxon>
        <taxon>Vertebrata</taxon>
        <taxon>Euteleostomi</taxon>
        <taxon>Mammalia</taxon>
        <taxon>Eutheria</taxon>
        <taxon>Laurasiatheria</taxon>
        <taxon>Carnivora</taxon>
        <taxon>Caniformia</taxon>
        <taxon>Musteloidea</taxon>
        <taxon>Mustelidae</taxon>
        <taxon>Guloninae</taxon>
        <taxon>Gulo</taxon>
    </lineage>
</organism>
<accession>A0A9X9LMM3</accession>
<dbReference type="Proteomes" id="UP000269945">
    <property type="component" value="Unassembled WGS sequence"/>
</dbReference>
<evidence type="ECO:0000313" key="2">
    <source>
        <dbReference type="Proteomes" id="UP000269945"/>
    </source>
</evidence>
<reference evidence="1 2" key="1">
    <citation type="submission" date="2018-10" db="EMBL/GenBank/DDBJ databases">
        <authorList>
            <person name="Ekblom R."/>
            <person name="Jareborg N."/>
        </authorList>
    </citation>
    <scope>NUCLEOTIDE SEQUENCE [LARGE SCALE GENOMIC DNA]</scope>
    <source>
        <tissue evidence="1">Muscle</tissue>
    </source>
</reference>
<comment type="caution">
    <text evidence="1">The sequence shown here is derived from an EMBL/GenBank/DDBJ whole genome shotgun (WGS) entry which is preliminary data.</text>
</comment>